<organism evidence="2 3">
    <name type="scientific">Nostoc flagelliforme FACHB-838</name>
    <dbReference type="NCBI Taxonomy" id="2692904"/>
    <lineage>
        <taxon>Bacteria</taxon>
        <taxon>Bacillati</taxon>
        <taxon>Cyanobacteriota</taxon>
        <taxon>Cyanophyceae</taxon>
        <taxon>Nostocales</taxon>
        <taxon>Nostocaceae</taxon>
        <taxon>Nostoc</taxon>
    </lineage>
</organism>
<dbReference type="SUPFAM" id="SSF141868">
    <property type="entry name" value="EAL domain-like"/>
    <property type="match status" value="1"/>
</dbReference>
<dbReference type="PANTHER" id="PTHR33121">
    <property type="entry name" value="CYCLIC DI-GMP PHOSPHODIESTERASE PDEF"/>
    <property type="match status" value="1"/>
</dbReference>
<sequence length="82" mass="9398">MNDYDRSFVNQIQSGKKNHQIVETILVLSHHLELNVIAEGIETQEQLERLQHLGYKFGQGYLFSKPLSHKTAEALLASKSLY</sequence>
<reference evidence="2 3" key="1">
    <citation type="journal article" date="2020" name="ISME J.">
        <title>Comparative genomics reveals insights into cyanobacterial evolution and habitat adaptation.</title>
        <authorList>
            <person name="Chen M.Y."/>
            <person name="Teng W.K."/>
            <person name="Zhao L."/>
            <person name="Hu C.X."/>
            <person name="Zhou Y.K."/>
            <person name="Han B.P."/>
            <person name="Song L.R."/>
            <person name="Shu W.S."/>
        </authorList>
    </citation>
    <scope>NUCLEOTIDE SEQUENCE [LARGE SCALE GENOMIC DNA]</scope>
    <source>
        <strain evidence="2 3">FACHB-838</strain>
    </source>
</reference>
<keyword evidence="3" id="KW-1185">Reference proteome</keyword>
<name>A0ABR8E5Z9_9NOSO</name>
<dbReference type="CDD" id="cd01948">
    <property type="entry name" value="EAL"/>
    <property type="match status" value="1"/>
</dbReference>
<dbReference type="InterPro" id="IPR035919">
    <property type="entry name" value="EAL_sf"/>
</dbReference>
<dbReference type="InterPro" id="IPR050706">
    <property type="entry name" value="Cyclic-di-GMP_PDE-like"/>
</dbReference>
<dbReference type="Proteomes" id="UP000623440">
    <property type="component" value="Unassembled WGS sequence"/>
</dbReference>
<proteinExistence type="predicted"/>
<evidence type="ECO:0000313" key="3">
    <source>
        <dbReference type="Proteomes" id="UP000623440"/>
    </source>
</evidence>
<comment type="caution">
    <text evidence="2">The sequence shown here is derived from an EMBL/GenBank/DDBJ whole genome shotgun (WGS) entry which is preliminary data.</text>
</comment>
<gene>
    <name evidence="2" type="ORF">H6G97_47575</name>
</gene>
<dbReference type="InterPro" id="IPR001633">
    <property type="entry name" value="EAL_dom"/>
</dbReference>
<dbReference type="PROSITE" id="PS50883">
    <property type="entry name" value="EAL"/>
    <property type="match status" value="1"/>
</dbReference>
<dbReference type="RefSeq" id="WP_190947240.1">
    <property type="nucleotide sequence ID" value="NZ_JACJSI010000479.1"/>
</dbReference>
<feature type="domain" description="EAL" evidence="1">
    <location>
        <begin position="1"/>
        <end position="80"/>
    </location>
</feature>
<protein>
    <submittedName>
        <fullName evidence="2">EAL domain-containing protein</fullName>
    </submittedName>
</protein>
<dbReference type="EMBL" id="JACJSI010000479">
    <property type="protein sequence ID" value="MBD2536531.1"/>
    <property type="molecule type" value="Genomic_DNA"/>
</dbReference>
<dbReference type="PANTHER" id="PTHR33121:SF70">
    <property type="entry name" value="SIGNALING PROTEIN YKOW"/>
    <property type="match status" value="1"/>
</dbReference>
<evidence type="ECO:0000313" key="2">
    <source>
        <dbReference type="EMBL" id="MBD2536531.1"/>
    </source>
</evidence>
<accession>A0ABR8E5Z9</accession>
<dbReference type="Pfam" id="PF00563">
    <property type="entry name" value="EAL"/>
    <property type="match status" value="1"/>
</dbReference>
<dbReference type="Gene3D" id="3.20.20.450">
    <property type="entry name" value="EAL domain"/>
    <property type="match status" value="1"/>
</dbReference>
<evidence type="ECO:0000259" key="1">
    <source>
        <dbReference type="PROSITE" id="PS50883"/>
    </source>
</evidence>